<keyword evidence="2" id="KW-1185">Reference proteome</keyword>
<comment type="caution">
    <text evidence="1">The sequence shown here is derived from an EMBL/GenBank/DDBJ whole genome shotgun (WGS) entry which is preliminary data.</text>
</comment>
<proteinExistence type="predicted"/>
<evidence type="ECO:0000313" key="1">
    <source>
        <dbReference type="EMBL" id="GGH46836.1"/>
    </source>
</evidence>
<accession>A0ABQ1Z3S4</accession>
<dbReference type="EMBL" id="BMIA01000003">
    <property type="protein sequence ID" value="GGH46836.1"/>
    <property type="molecule type" value="Genomic_DNA"/>
</dbReference>
<gene>
    <name evidence="1" type="ORF">GCM10007423_46890</name>
</gene>
<name>A0ABQ1Z3S4_9BACT</name>
<dbReference type="Proteomes" id="UP000600214">
    <property type="component" value="Unassembled WGS sequence"/>
</dbReference>
<protein>
    <submittedName>
        <fullName evidence="1">Uncharacterized protein</fullName>
    </submittedName>
</protein>
<sequence length="61" mass="7009">MLYVQMYGNGIEIYGSNLKFLVFTSPGHIVGKGVAPKYYICSEQFLIKPKQHNAFRQLQNQ</sequence>
<organism evidence="1 2">
    <name type="scientific">Dyadobacter endophyticus</name>
    <dbReference type="NCBI Taxonomy" id="1749036"/>
    <lineage>
        <taxon>Bacteria</taxon>
        <taxon>Pseudomonadati</taxon>
        <taxon>Bacteroidota</taxon>
        <taxon>Cytophagia</taxon>
        <taxon>Cytophagales</taxon>
        <taxon>Spirosomataceae</taxon>
        <taxon>Dyadobacter</taxon>
    </lineage>
</organism>
<evidence type="ECO:0000313" key="2">
    <source>
        <dbReference type="Proteomes" id="UP000600214"/>
    </source>
</evidence>
<reference evidence="2" key="1">
    <citation type="journal article" date="2019" name="Int. J. Syst. Evol. Microbiol.">
        <title>The Global Catalogue of Microorganisms (GCM) 10K type strain sequencing project: providing services to taxonomists for standard genome sequencing and annotation.</title>
        <authorList>
            <consortium name="The Broad Institute Genomics Platform"/>
            <consortium name="The Broad Institute Genome Sequencing Center for Infectious Disease"/>
            <person name="Wu L."/>
            <person name="Ma J."/>
        </authorList>
    </citation>
    <scope>NUCLEOTIDE SEQUENCE [LARGE SCALE GENOMIC DNA]</scope>
    <source>
        <strain evidence="2">CGMCC 1.15288</strain>
    </source>
</reference>